<dbReference type="PANTHER" id="PTHR43317:SF1">
    <property type="entry name" value="THERMOSPERMINE SYNTHASE ACAULIS5"/>
    <property type="match status" value="1"/>
</dbReference>
<proteinExistence type="inferred from homology"/>
<name>A0ABX7P5F5_9BACT</name>
<dbReference type="EMBL" id="CP071090">
    <property type="protein sequence ID" value="QSQ25676.1"/>
    <property type="molecule type" value="Genomic_DNA"/>
</dbReference>
<dbReference type="PROSITE" id="PS51006">
    <property type="entry name" value="PABS_2"/>
    <property type="match status" value="1"/>
</dbReference>
<dbReference type="InterPro" id="IPR030374">
    <property type="entry name" value="PABS"/>
</dbReference>
<evidence type="ECO:0000256" key="4">
    <source>
        <dbReference type="PROSITE-ProRule" id="PRU00354"/>
    </source>
</evidence>
<dbReference type="NCBIfam" id="NF037959">
    <property type="entry name" value="MFS_SpdSyn"/>
    <property type="match status" value="1"/>
</dbReference>
<comment type="similarity">
    <text evidence="1">Belongs to the spermidine/spermine synthase family.</text>
</comment>
<dbReference type="InterPro" id="IPR029063">
    <property type="entry name" value="SAM-dependent_MTases_sf"/>
</dbReference>
<organism evidence="6 7">
    <name type="scientific">Pyxidicoccus parkwayensis</name>
    <dbReference type="NCBI Taxonomy" id="2813578"/>
    <lineage>
        <taxon>Bacteria</taxon>
        <taxon>Pseudomonadati</taxon>
        <taxon>Myxococcota</taxon>
        <taxon>Myxococcia</taxon>
        <taxon>Myxococcales</taxon>
        <taxon>Cystobacterineae</taxon>
        <taxon>Myxococcaceae</taxon>
        <taxon>Pyxidicoccus</taxon>
    </lineage>
</organism>
<evidence type="ECO:0000259" key="5">
    <source>
        <dbReference type="PROSITE" id="PS51006"/>
    </source>
</evidence>
<reference evidence="6 7" key="1">
    <citation type="submission" date="2021-02" db="EMBL/GenBank/DDBJ databases">
        <title>De Novo genome assembly of isolated myxobacteria.</title>
        <authorList>
            <person name="Stevens D.C."/>
        </authorList>
    </citation>
    <scope>NUCLEOTIDE SEQUENCE [LARGE SCALE GENOMIC DNA]</scope>
    <source>
        <strain evidence="7">SCPEA02</strain>
    </source>
</reference>
<evidence type="ECO:0000256" key="1">
    <source>
        <dbReference type="ARBA" id="ARBA00007867"/>
    </source>
</evidence>
<evidence type="ECO:0000313" key="6">
    <source>
        <dbReference type="EMBL" id="QSQ25676.1"/>
    </source>
</evidence>
<dbReference type="PANTHER" id="PTHR43317">
    <property type="entry name" value="THERMOSPERMINE SYNTHASE ACAULIS5"/>
    <property type="match status" value="1"/>
</dbReference>
<dbReference type="Proteomes" id="UP000662747">
    <property type="component" value="Chromosome"/>
</dbReference>
<dbReference type="CDD" id="cd02440">
    <property type="entry name" value="AdoMet_MTases"/>
    <property type="match status" value="1"/>
</dbReference>
<evidence type="ECO:0000256" key="2">
    <source>
        <dbReference type="ARBA" id="ARBA00022679"/>
    </source>
</evidence>
<keyword evidence="3 4" id="KW-0620">Polyamine biosynthesis</keyword>
<accession>A0ABX7P5F5</accession>
<keyword evidence="7" id="KW-1185">Reference proteome</keyword>
<gene>
    <name evidence="6" type="ORF">JY651_12400</name>
</gene>
<sequence length="264" mass="29415">MLRSNAVSHRVVVTENPEGLRTLRFEEGDARQSVVWPGEPLRLEVPYTRVSMVGLAFVPRPERILAVGLGGGAIPMFLRAVLPGVPIDVVELEPDVVEAAKLYCGVEEDDTLRIHVADGREFIEAPGPTYSLVFLDAYGDSSIPAHLATREFFGAVRARLTPDGAVVGNIWESVSNPLFHSMLRTWQVSFRQLHRFDVEDTTNRILVGLARADTCSRASLMQSAREVQRERNLPFELWPLIARGYQAVPRLLKHGHVLTDAESR</sequence>
<dbReference type="Gene3D" id="3.40.50.150">
    <property type="entry name" value="Vaccinia Virus protein VP39"/>
    <property type="match status" value="1"/>
</dbReference>
<protein>
    <submittedName>
        <fullName evidence="6">Fused MFS/spermidine synthase</fullName>
    </submittedName>
</protein>
<dbReference type="SUPFAM" id="SSF53335">
    <property type="entry name" value="S-adenosyl-L-methionine-dependent methyltransferases"/>
    <property type="match status" value="1"/>
</dbReference>
<feature type="domain" description="PABS" evidence="5">
    <location>
        <begin position="1"/>
        <end position="217"/>
    </location>
</feature>
<evidence type="ECO:0000256" key="3">
    <source>
        <dbReference type="ARBA" id="ARBA00023115"/>
    </source>
</evidence>
<evidence type="ECO:0000313" key="7">
    <source>
        <dbReference type="Proteomes" id="UP000662747"/>
    </source>
</evidence>
<keyword evidence="2 4" id="KW-0808">Transferase</keyword>
<feature type="active site" description="Proton acceptor" evidence="4">
    <location>
        <position position="136"/>
    </location>
</feature>